<accession>K0KDR1</accession>
<dbReference type="STRING" id="1179773.BN6_84880"/>
<protein>
    <recommendedName>
        <fullName evidence="2">N-acetyltransferase domain-containing protein</fullName>
    </recommendedName>
</protein>
<dbReference type="GO" id="GO:1990189">
    <property type="term" value="F:protein N-terminal-serine acetyltransferase activity"/>
    <property type="evidence" value="ECO:0007669"/>
    <property type="project" value="TreeGrafter"/>
</dbReference>
<evidence type="ECO:0000313" key="3">
    <source>
        <dbReference type="EMBL" id="CCH35702.1"/>
    </source>
</evidence>
<feature type="region of interest" description="Disordered" evidence="1">
    <location>
        <begin position="1"/>
        <end position="43"/>
    </location>
</feature>
<evidence type="ECO:0000256" key="1">
    <source>
        <dbReference type="SAM" id="MobiDB-lite"/>
    </source>
</evidence>
<dbReference type="PANTHER" id="PTHR43441:SF11">
    <property type="entry name" value="RIBOSOMAL-PROTEIN-SERINE ACETYLTRANSFERASE"/>
    <property type="match status" value="1"/>
</dbReference>
<dbReference type="Pfam" id="PF13302">
    <property type="entry name" value="Acetyltransf_3"/>
    <property type="match status" value="1"/>
</dbReference>
<dbReference type="GO" id="GO:0005737">
    <property type="term" value="C:cytoplasm"/>
    <property type="evidence" value="ECO:0007669"/>
    <property type="project" value="TreeGrafter"/>
</dbReference>
<feature type="compositionally biased region" description="Basic residues" evidence="1">
    <location>
        <begin position="21"/>
        <end position="36"/>
    </location>
</feature>
<reference evidence="3 4" key="1">
    <citation type="journal article" date="2012" name="BMC Genomics">
        <title>Complete genome sequence of Saccharothrix espanaensis DSM 44229T and comparison to the other completely sequenced Pseudonocardiaceae.</title>
        <authorList>
            <person name="Strobel T."/>
            <person name="Al-Dilaimi A."/>
            <person name="Blom J."/>
            <person name="Gessner A."/>
            <person name="Kalinowski J."/>
            <person name="Luzhetska M."/>
            <person name="Puhler A."/>
            <person name="Szczepanowski R."/>
            <person name="Bechthold A."/>
            <person name="Ruckert C."/>
        </authorList>
    </citation>
    <scope>NUCLEOTIDE SEQUENCE [LARGE SCALE GENOMIC DNA]</scope>
    <source>
        <strain evidence="4">ATCC 51144 / DSM 44229 / JCM 9112 / NBRC 15066 / NRRL 15764</strain>
    </source>
</reference>
<dbReference type="SUPFAM" id="SSF55729">
    <property type="entry name" value="Acyl-CoA N-acyltransferases (Nat)"/>
    <property type="match status" value="1"/>
</dbReference>
<organism evidence="3 4">
    <name type="scientific">Saccharothrix espanaensis (strain ATCC 51144 / DSM 44229 / JCM 9112 / NBRC 15066 / NRRL 15764)</name>
    <dbReference type="NCBI Taxonomy" id="1179773"/>
    <lineage>
        <taxon>Bacteria</taxon>
        <taxon>Bacillati</taxon>
        <taxon>Actinomycetota</taxon>
        <taxon>Actinomycetes</taxon>
        <taxon>Pseudonocardiales</taxon>
        <taxon>Pseudonocardiaceae</taxon>
        <taxon>Saccharothrix</taxon>
    </lineage>
</organism>
<dbReference type="AlphaFoldDB" id="K0KDR1"/>
<dbReference type="EMBL" id="HE804045">
    <property type="protein sequence ID" value="CCH35702.1"/>
    <property type="molecule type" value="Genomic_DNA"/>
</dbReference>
<dbReference type="GO" id="GO:0008999">
    <property type="term" value="F:protein-N-terminal-alanine acetyltransferase activity"/>
    <property type="evidence" value="ECO:0007669"/>
    <property type="project" value="TreeGrafter"/>
</dbReference>
<dbReference type="InterPro" id="IPR016181">
    <property type="entry name" value="Acyl_CoA_acyltransferase"/>
</dbReference>
<dbReference type="KEGG" id="sesp:BN6_84880"/>
<name>K0KDR1_SACES</name>
<feature type="compositionally biased region" description="Basic and acidic residues" evidence="1">
    <location>
        <begin position="1"/>
        <end position="11"/>
    </location>
</feature>
<dbReference type="Proteomes" id="UP000006281">
    <property type="component" value="Chromosome"/>
</dbReference>
<keyword evidence="4" id="KW-1185">Reference proteome</keyword>
<dbReference type="eggNOG" id="COG1670">
    <property type="taxonomic scope" value="Bacteria"/>
</dbReference>
<evidence type="ECO:0000259" key="2">
    <source>
        <dbReference type="PROSITE" id="PS51186"/>
    </source>
</evidence>
<proteinExistence type="predicted"/>
<feature type="domain" description="N-acetyltransferase" evidence="2">
    <location>
        <begin position="1"/>
        <end position="138"/>
    </location>
</feature>
<dbReference type="HOGENOM" id="CLU_1739212_0_0_11"/>
<evidence type="ECO:0000313" key="4">
    <source>
        <dbReference type="Proteomes" id="UP000006281"/>
    </source>
</evidence>
<dbReference type="PATRIC" id="fig|1179773.3.peg.8570"/>
<dbReference type="Gene3D" id="3.40.630.30">
    <property type="match status" value="1"/>
</dbReference>
<dbReference type="InterPro" id="IPR000182">
    <property type="entry name" value="GNAT_dom"/>
</dbReference>
<dbReference type="InterPro" id="IPR051908">
    <property type="entry name" value="Ribosomal_N-acetyltransferase"/>
</dbReference>
<dbReference type="PANTHER" id="PTHR43441">
    <property type="entry name" value="RIBOSOMAL-PROTEIN-SERINE ACETYLTRANSFERASE"/>
    <property type="match status" value="1"/>
</dbReference>
<gene>
    <name evidence="3" type="ordered locus">BN6_84880</name>
</gene>
<sequence>MPRRSPRDRVDGSASIAGCGRGRRSGCGRSSRRTGRRSGGSTRCPRRAYVRAGRFSYGIGIGREHQRRGYAAEVVVLPLTYMFGERRLHKCAVSVHAFNSASVALHEKLGFRHEGLLRDHEFFAGRHHDVVLMGLTAPEFATTHPFPPVR</sequence>
<dbReference type="PROSITE" id="PS51186">
    <property type="entry name" value="GNAT"/>
    <property type="match status" value="1"/>
</dbReference>